<organism evidence="4 5">
    <name type="scientific">Romeriopsis navalis LEGE 11480</name>
    <dbReference type="NCBI Taxonomy" id="2777977"/>
    <lineage>
        <taxon>Bacteria</taxon>
        <taxon>Bacillati</taxon>
        <taxon>Cyanobacteriota</taxon>
        <taxon>Cyanophyceae</taxon>
        <taxon>Leptolyngbyales</taxon>
        <taxon>Leptolyngbyaceae</taxon>
        <taxon>Romeriopsis</taxon>
        <taxon>Romeriopsis navalis</taxon>
    </lineage>
</organism>
<evidence type="ECO:0000313" key="5">
    <source>
        <dbReference type="Proteomes" id="UP000625316"/>
    </source>
</evidence>
<dbReference type="Proteomes" id="UP000625316">
    <property type="component" value="Unassembled WGS sequence"/>
</dbReference>
<dbReference type="PANTHER" id="PTHR33392:SF6">
    <property type="entry name" value="POLYISOPRENYL-TEICHOIC ACID--PEPTIDOGLYCAN TEICHOIC ACID TRANSFERASE TAGU"/>
    <property type="match status" value="1"/>
</dbReference>
<dbReference type="Pfam" id="PF13399">
    <property type="entry name" value="LytR_C"/>
    <property type="match status" value="1"/>
</dbReference>
<name>A0A928VNL2_9CYAN</name>
<dbReference type="PANTHER" id="PTHR33392">
    <property type="entry name" value="POLYISOPRENYL-TEICHOIC ACID--PEPTIDOGLYCAN TEICHOIC ACID TRANSFERASE TAGU"/>
    <property type="match status" value="1"/>
</dbReference>
<gene>
    <name evidence="4" type="ORF">IQ266_17955</name>
</gene>
<dbReference type="InterPro" id="IPR027381">
    <property type="entry name" value="LytR/CpsA/Psr_C"/>
</dbReference>
<evidence type="ECO:0000313" key="4">
    <source>
        <dbReference type="EMBL" id="MBE9031620.1"/>
    </source>
</evidence>
<evidence type="ECO:0000256" key="1">
    <source>
        <dbReference type="ARBA" id="ARBA00006068"/>
    </source>
</evidence>
<dbReference type="Pfam" id="PF03816">
    <property type="entry name" value="LytR_cpsA_psr"/>
    <property type="match status" value="1"/>
</dbReference>
<dbReference type="Gene3D" id="3.40.630.190">
    <property type="entry name" value="LCP protein"/>
    <property type="match status" value="1"/>
</dbReference>
<dbReference type="EMBL" id="JADEXQ010000070">
    <property type="protein sequence ID" value="MBE9031620.1"/>
    <property type="molecule type" value="Genomic_DNA"/>
</dbReference>
<sequence>MGRRTPKTTKATSKGRRVNWLVLCLAGVGLLSATAGALLAVSLSSTPLMQRKFTAAEASIFKKGEISRTGNLKMPALTRPVNILVMGTKVLSSDLDNIPAELQNQGYHSLVNSFEGLTDTMLLIRFNPEDKKLSVLSIPRDTRTEIPGVGVRKINDANAEGGPALAARSASNLLGGVGIDRYVILNVQGVEALVNALGGITVHVPKDMKYQDDSQHLYINLKAGRQRLNGDQVLQLLRFRYDEYGDIGRIQRQQIVMRALMEQALNPATITRLPQILSVIQSHLDTNLSVEELVALVGYGAQVNRSNTQMLMLPGEFSNPGEFDASYWLPSYSRIDDIMARHFNFGTVKESDDRPESVRVTIQDGTEQPELAQDILGNLREAGYADTGIGQPWNENLSVTRIVAQQGDSRKANAIREALGFGEVRIETTGDLASDVTIQLGKDALRKRKQTDS</sequence>
<evidence type="ECO:0000259" key="2">
    <source>
        <dbReference type="Pfam" id="PF03816"/>
    </source>
</evidence>
<dbReference type="InterPro" id="IPR050922">
    <property type="entry name" value="LytR/CpsA/Psr_CW_biosynth"/>
</dbReference>
<reference evidence="4" key="1">
    <citation type="submission" date="2020-10" db="EMBL/GenBank/DDBJ databases">
        <authorList>
            <person name="Castelo-Branco R."/>
            <person name="Eusebio N."/>
            <person name="Adriana R."/>
            <person name="Vieira A."/>
            <person name="Brugerolle De Fraissinette N."/>
            <person name="Rezende De Castro R."/>
            <person name="Schneider M.P."/>
            <person name="Vasconcelos V."/>
            <person name="Leao P.N."/>
        </authorList>
    </citation>
    <scope>NUCLEOTIDE SEQUENCE</scope>
    <source>
        <strain evidence="4">LEGE 11480</strain>
    </source>
</reference>
<dbReference type="NCBIfam" id="TIGR00350">
    <property type="entry name" value="lytR_cpsA_psr"/>
    <property type="match status" value="1"/>
</dbReference>
<feature type="domain" description="LytR/CpsA/Psr regulator C-terminal" evidence="3">
    <location>
        <begin position="357"/>
        <end position="443"/>
    </location>
</feature>
<comment type="similarity">
    <text evidence="1">Belongs to the LytR/CpsA/Psr (LCP) family.</text>
</comment>
<accession>A0A928VNL2</accession>
<dbReference type="InterPro" id="IPR004474">
    <property type="entry name" value="LytR_CpsA_psr"/>
</dbReference>
<evidence type="ECO:0000259" key="3">
    <source>
        <dbReference type="Pfam" id="PF13399"/>
    </source>
</evidence>
<proteinExistence type="inferred from homology"/>
<dbReference type="Gene3D" id="3.30.70.2390">
    <property type="match status" value="1"/>
</dbReference>
<feature type="domain" description="Cell envelope-related transcriptional attenuator" evidence="2">
    <location>
        <begin position="118"/>
        <end position="264"/>
    </location>
</feature>
<keyword evidence="5" id="KW-1185">Reference proteome</keyword>
<dbReference type="AlphaFoldDB" id="A0A928VNL2"/>
<comment type="caution">
    <text evidence="4">The sequence shown here is derived from an EMBL/GenBank/DDBJ whole genome shotgun (WGS) entry which is preliminary data.</text>
</comment>
<protein>
    <submittedName>
        <fullName evidence="4">LCP family protein</fullName>
    </submittedName>
</protein>